<dbReference type="RefSeq" id="WP_091593662.1">
    <property type="nucleotide sequence ID" value="NZ_JBHRWG010000004.1"/>
</dbReference>
<dbReference type="PATRIC" id="fig|307121.4.peg.4452"/>
<reference evidence="2" key="1">
    <citation type="submission" date="2016-06" db="EMBL/GenBank/DDBJ databases">
        <authorList>
            <person name="Varghese N."/>
            <person name="Submissions Spin"/>
        </authorList>
    </citation>
    <scope>NUCLEOTIDE SEQUENCE [LARGE SCALE GENOMIC DNA]</scope>
    <source>
        <strain evidence="2">DSM 45344</strain>
    </source>
</reference>
<protein>
    <submittedName>
        <fullName evidence="1">Uncharacterized protein</fullName>
    </submittedName>
</protein>
<dbReference type="OrthoDB" id="2989479at2"/>
<dbReference type="EMBL" id="LT598496">
    <property type="protein sequence ID" value="SBV28799.1"/>
    <property type="molecule type" value="Genomic_DNA"/>
</dbReference>
<organism evidence="1 2">
    <name type="scientific">Micromonospora krabiensis</name>
    <dbReference type="NCBI Taxonomy" id="307121"/>
    <lineage>
        <taxon>Bacteria</taxon>
        <taxon>Bacillati</taxon>
        <taxon>Actinomycetota</taxon>
        <taxon>Actinomycetes</taxon>
        <taxon>Micromonosporales</taxon>
        <taxon>Micromonosporaceae</taxon>
        <taxon>Micromonospora</taxon>
    </lineage>
</organism>
<accession>A0A1C3N879</accession>
<sequence length="80" mass="9387">MNQGGEVVVRLTHDEALVLFEWLHRTDERTNGFTGLVEDQAEQRALWNLTCLFEPLLAELFRPDYQELVEQARSRLRDAE</sequence>
<evidence type="ECO:0000313" key="2">
    <source>
        <dbReference type="Proteomes" id="UP000199393"/>
    </source>
</evidence>
<gene>
    <name evidence="1" type="ORF">GA0070620_4353</name>
</gene>
<dbReference type="STRING" id="307121.GA0070620_4353"/>
<name>A0A1C3N879_9ACTN</name>
<proteinExistence type="predicted"/>
<dbReference type="Proteomes" id="UP000199393">
    <property type="component" value="Chromosome I"/>
</dbReference>
<evidence type="ECO:0000313" key="1">
    <source>
        <dbReference type="EMBL" id="SBV28799.1"/>
    </source>
</evidence>
<dbReference type="AlphaFoldDB" id="A0A1C3N879"/>
<keyword evidence="2" id="KW-1185">Reference proteome</keyword>